<keyword evidence="3 4" id="KW-0808">Transferase</keyword>
<protein>
    <recommendedName>
        <fullName evidence="5">Glycosyltransferase</fullName>
        <ecNumber evidence="5">2.4.1.-</ecNumber>
    </recommendedName>
</protein>
<dbReference type="SUPFAM" id="SSF53756">
    <property type="entry name" value="UDP-Glycosyltransferase/glycogen phosphorylase"/>
    <property type="match status" value="1"/>
</dbReference>
<dbReference type="PANTHER" id="PTHR11926:SF1540">
    <property type="entry name" value="GLYCOSYLTRANSFERASE"/>
    <property type="match status" value="1"/>
</dbReference>
<comment type="similarity">
    <text evidence="1 4">Belongs to the UDP-glycosyltransferase family.</text>
</comment>
<dbReference type="PANTHER" id="PTHR11926">
    <property type="entry name" value="GLUCOSYL/GLUCURONOSYL TRANSFERASES"/>
    <property type="match status" value="1"/>
</dbReference>
<organism evidence="6 7">
    <name type="scientific">Canavalia gladiata</name>
    <name type="common">Sword bean</name>
    <name type="synonym">Dolichos gladiatus</name>
    <dbReference type="NCBI Taxonomy" id="3824"/>
    <lineage>
        <taxon>Eukaryota</taxon>
        <taxon>Viridiplantae</taxon>
        <taxon>Streptophyta</taxon>
        <taxon>Embryophyta</taxon>
        <taxon>Tracheophyta</taxon>
        <taxon>Spermatophyta</taxon>
        <taxon>Magnoliopsida</taxon>
        <taxon>eudicotyledons</taxon>
        <taxon>Gunneridae</taxon>
        <taxon>Pentapetalae</taxon>
        <taxon>rosids</taxon>
        <taxon>fabids</taxon>
        <taxon>Fabales</taxon>
        <taxon>Fabaceae</taxon>
        <taxon>Papilionoideae</taxon>
        <taxon>50 kb inversion clade</taxon>
        <taxon>NPAAA clade</taxon>
        <taxon>indigoferoid/millettioid clade</taxon>
        <taxon>Phaseoleae</taxon>
        <taxon>Canavalia</taxon>
    </lineage>
</organism>
<dbReference type="FunFam" id="3.40.50.2000:FF:000019">
    <property type="entry name" value="Glycosyltransferase"/>
    <property type="match status" value="1"/>
</dbReference>
<evidence type="ECO:0000313" key="7">
    <source>
        <dbReference type="Proteomes" id="UP001367508"/>
    </source>
</evidence>
<dbReference type="GO" id="GO:0080044">
    <property type="term" value="F:quercetin 7-O-glucosyltransferase activity"/>
    <property type="evidence" value="ECO:0007669"/>
    <property type="project" value="TreeGrafter"/>
</dbReference>
<gene>
    <name evidence="6" type="ORF">VNO77_33950</name>
</gene>
<keyword evidence="7" id="KW-1185">Reference proteome</keyword>
<dbReference type="CDD" id="cd03784">
    <property type="entry name" value="GT1_Gtf-like"/>
    <property type="match status" value="1"/>
</dbReference>
<keyword evidence="2 4" id="KW-0328">Glycosyltransferase</keyword>
<name>A0AAN9KEC1_CANGL</name>
<accession>A0AAN9KEC1</accession>
<evidence type="ECO:0000256" key="5">
    <source>
        <dbReference type="RuleBase" id="RU362057"/>
    </source>
</evidence>
<dbReference type="EMBL" id="JAYMYQ010000008">
    <property type="protein sequence ID" value="KAK7315404.1"/>
    <property type="molecule type" value="Genomic_DNA"/>
</dbReference>
<sequence>MNALCQKENTNKEMEKKENGEESYVAHCLVLPYPLQGHVNPMLQLSKRLVQRGVKVTLVTVVSNWKIMRSKKFTNCIEIESISDGYDEGGVDAAESLEDYMATFWRVGPQTLGELIQKLAGSNYPPDCVIYDAFLPWVLDVAKKFGILGAAYFTQSCSTNNIYFHAYKKFVELPPSKPEYFLPGLPKLVPGELPSFMYKYGSYPGYFDVVVNQFGNIDKADWILANTFYELEKGVVDWMVKFWPLKPIGPSVPSMFLDKRLKDDEDYGVSMYNPNSEACIKWLEDKPKGSVVYVAFGSFANLNEEQMEEMAWGLRDSGHYFIWAVRDSEQGKIPKKVKDTLEKGLLVAWCPQLEVLKHEALGCFLTHCGWNSTLESVCSGVPLIAMPLWTDQITNAKLISDVWKVGVKAVADEKEVVRRETIKHCIKEILETEKGNEIKNNAIKWMNLAKNNFDEGGSSDKNIAEFVAELTNRCAALN</sequence>
<evidence type="ECO:0000313" key="6">
    <source>
        <dbReference type="EMBL" id="KAK7315404.1"/>
    </source>
</evidence>
<dbReference type="Gene3D" id="3.40.50.2000">
    <property type="entry name" value="Glycogen Phosphorylase B"/>
    <property type="match status" value="2"/>
</dbReference>
<evidence type="ECO:0000256" key="1">
    <source>
        <dbReference type="ARBA" id="ARBA00009995"/>
    </source>
</evidence>
<dbReference type="AlphaFoldDB" id="A0AAN9KEC1"/>
<dbReference type="Pfam" id="PF00201">
    <property type="entry name" value="UDPGT"/>
    <property type="match status" value="1"/>
</dbReference>
<dbReference type="InterPro" id="IPR002213">
    <property type="entry name" value="UDP_glucos_trans"/>
</dbReference>
<evidence type="ECO:0000256" key="2">
    <source>
        <dbReference type="ARBA" id="ARBA00022676"/>
    </source>
</evidence>
<evidence type="ECO:0000256" key="3">
    <source>
        <dbReference type="ARBA" id="ARBA00022679"/>
    </source>
</evidence>
<dbReference type="FunFam" id="3.40.50.2000:FF:000057">
    <property type="entry name" value="Glycosyltransferase"/>
    <property type="match status" value="1"/>
</dbReference>
<dbReference type="PROSITE" id="PS00375">
    <property type="entry name" value="UDPGT"/>
    <property type="match status" value="1"/>
</dbReference>
<dbReference type="InterPro" id="IPR035595">
    <property type="entry name" value="UDP_glycos_trans_CS"/>
</dbReference>
<dbReference type="Proteomes" id="UP001367508">
    <property type="component" value="Unassembled WGS sequence"/>
</dbReference>
<dbReference type="GO" id="GO:0032787">
    <property type="term" value="P:monocarboxylic acid metabolic process"/>
    <property type="evidence" value="ECO:0007669"/>
    <property type="project" value="UniProtKB-ARBA"/>
</dbReference>
<dbReference type="EC" id="2.4.1.-" evidence="5"/>
<comment type="caution">
    <text evidence="6">The sequence shown here is derived from an EMBL/GenBank/DDBJ whole genome shotgun (WGS) entry which is preliminary data.</text>
</comment>
<reference evidence="6 7" key="1">
    <citation type="submission" date="2024-01" db="EMBL/GenBank/DDBJ databases">
        <title>The genomes of 5 underutilized Papilionoideae crops provide insights into root nodulation and disease resistanc.</title>
        <authorList>
            <person name="Jiang F."/>
        </authorList>
    </citation>
    <scope>NUCLEOTIDE SEQUENCE [LARGE SCALE GENOMIC DNA]</scope>
    <source>
        <strain evidence="6">LVBAO_FW01</strain>
        <tissue evidence="6">Leaves</tissue>
    </source>
</reference>
<proteinExistence type="inferred from homology"/>
<evidence type="ECO:0000256" key="4">
    <source>
        <dbReference type="RuleBase" id="RU003718"/>
    </source>
</evidence>
<dbReference type="GO" id="GO:0080043">
    <property type="term" value="F:quercetin 3-O-glucosyltransferase activity"/>
    <property type="evidence" value="ECO:0007669"/>
    <property type="project" value="TreeGrafter"/>
</dbReference>